<sequence length="221" mass="25304">MATNNEETAGLRRATQSCLAENRAEMESIIIESTDRLMEHMRVTAHEAYDWQTRTVELQREFMELLKQYMEAGGTVLAAPIYRADAIRASGPAIRPSRIHLFTEFKQRFKPGHVPLHLQHLLDHTADGLWVEALAVQNQDGDKIQLNRITGESSPYREDVEIWKWLFCELGEGEDLNTVVTDRERWGWGGKFTWGTPLEMGEQWGHGRVLGGDEENIVVLM</sequence>
<proteinExistence type="predicted"/>
<organism evidence="1 2">
    <name type="scientific">Sclerotinia nivalis</name>
    <dbReference type="NCBI Taxonomy" id="352851"/>
    <lineage>
        <taxon>Eukaryota</taxon>
        <taxon>Fungi</taxon>
        <taxon>Dikarya</taxon>
        <taxon>Ascomycota</taxon>
        <taxon>Pezizomycotina</taxon>
        <taxon>Leotiomycetes</taxon>
        <taxon>Helotiales</taxon>
        <taxon>Sclerotiniaceae</taxon>
        <taxon>Sclerotinia</taxon>
    </lineage>
</organism>
<accession>A0A9X0AJ40</accession>
<name>A0A9X0AJ40_9HELO</name>
<dbReference type="EMBL" id="JAPEIS010000008">
    <property type="protein sequence ID" value="KAJ8063734.1"/>
    <property type="molecule type" value="Genomic_DNA"/>
</dbReference>
<protein>
    <submittedName>
        <fullName evidence="1">Uncharacterized protein</fullName>
    </submittedName>
</protein>
<dbReference type="Proteomes" id="UP001152300">
    <property type="component" value="Unassembled WGS sequence"/>
</dbReference>
<dbReference type="AlphaFoldDB" id="A0A9X0AJ40"/>
<evidence type="ECO:0000313" key="1">
    <source>
        <dbReference type="EMBL" id="KAJ8063734.1"/>
    </source>
</evidence>
<evidence type="ECO:0000313" key="2">
    <source>
        <dbReference type="Proteomes" id="UP001152300"/>
    </source>
</evidence>
<keyword evidence="2" id="KW-1185">Reference proteome</keyword>
<gene>
    <name evidence="1" type="ORF">OCU04_007597</name>
</gene>
<comment type="caution">
    <text evidence="1">The sequence shown here is derived from an EMBL/GenBank/DDBJ whole genome shotgun (WGS) entry which is preliminary data.</text>
</comment>
<reference evidence="1" key="1">
    <citation type="submission" date="2022-11" db="EMBL/GenBank/DDBJ databases">
        <title>Genome Resource of Sclerotinia nivalis Strain SnTB1, a Plant Pathogen Isolated from American Ginseng.</title>
        <authorList>
            <person name="Fan S."/>
        </authorList>
    </citation>
    <scope>NUCLEOTIDE SEQUENCE</scope>
    <source>
        <strain evidence="1">SnTB1</strain>
    </source>
</reference>
<dbReference type="OrthoDB" id="3449297at2759"/>